<evidence type="ECO:0000313" key="2">
    <source>
        <dbReference type="Proteomes" id="UP000006732"/>
    </source>
</evidence>
<dbReference type="EMBL" id="CP000482">
    <property type="protein sequence ID" value="ABK97702.1"/>
    <property type="molecule type" value="Genomic_DNA"/>
</dbReference>
<dbReference type="AlphaFoldDB" id="A1AK32"/>
<dbReference type="HOGENOM" id="CLU_036186_0_0_7"/>
<dbReference type="RefSeq" id="WP_011734017.1">
    <property type="nucleotide sequence ID" value="NC_008609.1"/>
</dbReference>
<accession>A1AK32</accession>
<protein>
    <recommendedName>
        <fullName evidence="3">Nucleotidyltransferase family protein</fullName>
    </recommendedName>
</protein>
<dbReference type="KEGG" id="ppd:Ppro_0062"/>
<name>A1AK32_PELPD</name>
<dbReference type="OrthoDB" id="5429982at2"/>
<proteinExistence type="predicted"/>
<dbReference type="STRING" id="338966.Ppro_0062"/>
<organism evidence="1 2">
    <name type="scientific">Pelobacter propionicus (strain DSM 2379 / NBRC 103807 / OttBd1)</name>
    <dbReference type="NCBI Taxonomy" id="338966"/>
    <lineage>
        <taxon>Bacteria</taxon>
        <taxon>Pseudomonadati</taxon>
        <taxon>Thermodesulfobacteriota</taxon>
        <taxon>Desulfuromonadia</taxon>
        <taxon>Desulfuromonadales</taxon>
        <taxon>Desulfuromonadaceae</taxon>
        <taxon>Pelobacter</taxon>
    </lineage>
</organism>
<dbReference type="Proteomes" id="UP000006732">
    <property type="component" value="Chromosome"/>
</dbReference>
<evidence type="ECO:0008006" key="3">
    <source>
        <dbReference type="Google" id="ProtNLM"/>
    </source>
</evidence>
<evidence type="ECO:0000313" key="1">
    <source>
        <dbReference type="EMBL" id="ABK97702.1"/>
    </source>
</evidence>
<dbReference type="InterPro" id="IPR039498">
    <property type="entry name" value="NTP_transf_5"/>
</dbReference>
<reference evidence="1 2" key="1">
    <citation type="submission" date="2006-10" db="EMBL/GenBank/DDBJ databases">
        <title>Complete sequence of chromosome of Pelobacter propionicus DSM 2379.</title>
        <authorList>
            <consortium name="US DOE Joint Genome Institute"/>
            <person name="Copeland A."/>
            <person name="Lucas S."/>
            <person name="Lapidus A."/>
            <person name="Barry K."/>
            <person name="Detter J.C."/>
            <person name="Glavina del Rio T."/>
            <person name="Hammon N."/>
            <person name="Israni S."/>
            <person name="Dalin E."/>
            <person name="Tice H."/>
            <person name="Pitluck S."/>
            <person name="Saunders E."/>
            <person name="Brettin T."/>
            <person name="Bruce D."/>
            <person name="Han C."/>
            <person name="Tapia R."/>
            <person name="Schmutz J."/>
            <person name="Larimer F."/>
            <person name="Land M."/>
            <person name="Hauser L."/>
            <person name="Kyrpides N."/>
            <person name="Kim E."/>
            <person name="Lovley D."/>
            <person name="Richardson P."/>
        </authorList>
    </citation>
    <scope>NUCLEOTIDE SEQUENCE [LARGE SCALE GENOMIC DNA]</scope>
    <source>
        <strain evidence="2">DSM 2379 / NBRC 103807 / OttBd1</strain>
    </source>
</reference>
<dbReference type="Pfam" id="PF14907">
    <property type="entry name" value="NTP_transf_5"/>
    <property type="match status" value="1"/>
</dbReference>
<dbReference type="eggNOG" id="COG1216">
    <property type="taxonomic scope" value="Bacteria"/>
</dbReference>
<gene>
    <name evidence="1" type="ordered locus">Ppro_0062</name>
</gene>
<keyword evidence="2" id="KW-1185">Reference proteome</keyword>
<sequence length="424" mass="47934">MTAPASESPDNRGVTDLQRLLLESLRRDTPLADAGRFSELSPEEWRDFLSLAAEQRVRPLLWHRLREKGLEQAVPVEIVDELRGASRSNTLRNLRLYAELRRLLTALEGEGIPLILLKGIFLAEAVYGDMGLREMNDIDVLARPGDVTRISEILEGMGYVSLHPLSADIALKAHQHLPRMVKEGQAAFEIHWNLTSPGERYSIDPEELWRGVLPVRVAGCSALTLAPEDFLLHLCLHTSHQHQFAFGLRPSCDIAQVITHFAPDLDWDALVERAMRWGWQRGVYLALLLAKELAGADVPPHVLEILRPADMSKELLDTARAQLFGDKRLALLVPPAYAELLESACLYDRIRIFWQRLFLPKRLIASLYSVPADSLMIYGCYPRRLVDVLCRHGNTLKRHLQNDAPLKTLAERTVRISRWLDGSG</sequence>